<dbReference type="Proteomes" id="UP000646745">
    <property type="component" value="Unassembled WGS sequence"/>
</dbReference>
<evidence type="ECO:0000313" key="2">
    <source>
        <dbReference type="EMBL" id="GHB12814.1"/>
    </source>
</evidence>
<evidence type="ECO:0008006" key="4">
    <source>
        <dbReference type="Google" id="ProtNLM"/>
    </source>
</evidence>
<organism evidence="2 3">
    <name type="scientific">Salinicola rhizosphaerae</name>
    <dbReference type="NCBI Taxonomy" id="1443141"/>
    <lineage>
        <taxon>Bacteria</taxon>
        <taxon>Pseudomonadati</taxon>
        <taxon>Pseudomonadota</taxon>
        <taxon>Gammaproteobacteria</taxon>
        <taxon>Oceanospirillales</taxon>
        <taxon>Halomonadaceae</taxon>
        <taxon>Salinicola</taxon>
    </lineage>
</organism>
<proteinExistence type="predicted"/>
<comment type="caution">
    <text evidence="2">The sequence shown here is derived from an EMBL/GenBank/DDBJ whole genome shotgun (WGS) entry which is preliminary data.</text>
</comment>
<reference evidence="3" key="1">
    <citation type="journal article" date="2019" name="Int. J. Syst. Evol. Microbiol.">
        <title>The Global Catalogue of Microorganisms (GCM) 10K type strain sequencing project: providing services to taxonomists for standard genome sequencing and annotation.</title>
        <authorList>
            <consortium name="The Broad Institute Genomics Platform"/>
            <consortium name="The Broad Institute Genome Sequencing Center for Infectious Disease"/>
            <person name="Wu L."/>
            <person name="Ma J."/>
        </authorList>
    </citation>
    <scope>NUCLEOTIDE SEQUENCE [LARGE SCALE GENOMIC DNA]</scope>
    <source>
        <strain evidence="3">KCTC 32998</strain>
    </source>
</reference>
<keyword evidence="3" id="KW-1185">Reference proteome</keyword>
<sequence length="192" mass="20555">MNTFKKLSIALISSSLILLQGCAVVTGPSDPSKSAYTSENKVSQDHKYHNAIRVGKTEGFAGTSAIVLMGKVSPNLSNESAKQVIESSLDSAGMLASSDSNAKYELDAKMIEDGAMGYAGGGSTFSGLSRDMQIQFVLKQLSNLVSLYDEVVECHGEASFSDGKVFYYLQERIASERSYSNCMKSMITDLAG</sequence>
<keyword evidence="1" id="KW-0732">Signal</keyword>
<accession>A0ABQ3DTN8</accession>
<dbReference type="PROSITE" id="PS51257">
    <property type="entry name" value="PROKAR_LIPOPROTEIN"/>
    <property type="match status" value="1"/>
</dbReference>
<feature type="signal peptide" evidence="1">
    <location>
        <begin position="1"/>
        <end position="23"/>
    </location>
</feature>
<dbReference type="EMBL" id="BMZI01000002">
    <property type="protein sequence ID" value="GHB12814.1"/>
    <property type="molecule type" value="Genomic_DNA"/>
</dbReference>
<protein>
    <recommendedName>
        <fullName evidence="4">DUF3015 domain-containing protein</fullName>
    </recommendedName>
</protein>
<name>A0ABQ3DTN8_9GAMM</name>
<evidence type="ECO:0000313" key="3">
    <source>
        <dbReference type="Proteomes" id="UP000646745"/>
    </source>
</evidence>
<feature type="chain" id="PRO_5045395872" description="DUF3015 domain-containing protein" evidence="1">
    <location>
        <begin position="24"/>
        <end position="192"/>
    </location>
</feature>
<dbReference type="RefSeq" id="WP_189443409.1">
    <property type="nucleotide sequence ID" value="NZ_BMZI01000002.1"/>
</dbReference>
<gene>
    <name evidence="2" type="ORF">GCM10009038_08530</name>
</gene>
<evidence type="ECO:0000256" key="1">
    <source>
        <dbReference type="SAM" id="SignalP"/>
    </source>
</evidence>